<organism evidence="2 3">
    <name type="scientific">Kitasatospora griseola</name>
    <name type="common">Streptomyces griseolosporeus</name>
    <dbReference type="NCBI Taxonomy" id="2064"/>
    <lineage>
        <taxon>Bacteria</taxon>
        <taxon>Bacillati</taxon>
        <taxon>Actinomycetota</taxon>
        <taxon>Actinomycetes</taxon>
        <taxon>Kitasatosporales</taxon>
        <taxon>Streptomycetaceae</taxon>
        <taxon>Kitasatospora</taxon>
    </lineage>
</organism>
<dbReference type="OrthoDB" id="4516319at2"/>
<feature type="domain" description="Serine-threonine/tyrosine-protein kinase catalytic" evidence="1">
    <location>
        <begin position="171"/>
        <end position="245"/>
    </location>
</feature>
<dbReference type="Pfam" id="PF07714">
    <property type="entry name" value="PK_Tyr_Ser-Thr"/>
    <property type="match status" value="1"/>
</dbReference>
<reference evidence="2 3" key="1">
    <citation type="submission" date="2015-02" db="EMBL/GenBank/DDBJ databases">
        <title>Draft genome sequence of Kitasatospora griseola MF730-N6, a bafilomycin, terpentecin and satosporin producer.</title>
        <authorList>
            <person name="Arens J.C."/>
            <person name="Haltli B."/>
            <person name="Kerr R.G."/>
        </authorList>
    </citation>
    <scope>NUCLEOTIDE SEQUENCE [LARGE SCALE GENOMIC DNA]</scope>
    <source>
        <strain evidence="2 3">MF730-N6</strain>
    </source>
</reference>
<evidence type="ECO:0000313" key="2">
    <source>
        <dbReference type="EMBL" id="KIQ66197.1"/>
    </source>
</evidence>
<dbReference type="AlphaFoldDB" id="A0A0D0Q129"/>
<gene>
    <name evidence="2" type="ORF">TR51_00455</name>
</gene>
<accession>A0A0D0Q129</accession>
<evidence type="ECO:0000259" key="1">
    <source>
        <dbReference type="Pfam" id="PF07714"/>
    </source>
</evidence>
<dbReference type="InterPro" id="IPR011009">
    <property type="entry name" value="Kinase-like_dom_sf"/>
</dbReference>
<dbReference type="STRING" id="2064.TR51_00455"/>
<name>A0A0D0Q129_KITGR</name>
<dbReference type="Proteomes" id="UP000032066">
    <property type="component" value="Unassembled WGS sequence"/>
</dbReference>
<comment type="caution">
    <text evidence="2">The sequence shown here is derived from an EMBL/GenBank/DDBJ whole genome shotgun (WGS) entry which is preliminary data.</text>
</comment>
<dbReference type="GO" id="GO:0004672">
    <property type="term" value="F:protein kinase activity"/>
    <property type="evidence" value="ECO:0007669"/>
    <property type="project" value="InterPro"/>
</dbReference>
<keyword evidence="3" id="KW-1185">Reference proteome</keyword>
<dbReference type="InterPro" id="IPR001245">
    <property type="entry name" value="Ser-Thr/Tyr_kinase_cat_dom"/>
</dbReference>
<dbReference type="PATRIC" id="fig|2064.6.peg.107"/>
<proteinExistence type="predicted"/>
<dbReference type="RefSeq" id="WP_043907225.1">
    <property type="nucleotide sequence ID" value="NZ_JXZB01000001.1"/>
</dbReference>
<sequence length="357" mass="39917">MRHADDPTDTRIRTHGRVATALALLGDRQLGELLDAAGESGLVAAGIGGRAGAVEIDGTRVFVKRVPLTDLELEPAHVRSTANLFELPGFYQYGIGSTGFGAWRELAAHILTTHWVLDRAYEGFPLMHHWRVLPDTPPAGFMDEFGGVDGAVAHWDGHPAVRRRLEALAGASHSLVLFLEHLPHTLADWLHDHPDRTGAPQLWAAEELARGTRFMNERGFLHFDAHFRNVLTDGRLIAFADFGLALGERFDLTPAERRFLADHRGYDRHYTAAHLLQHHLLDRYRGERERTDFLRAWLAGHRPATVPGPAAMLLDRHAPTAVALDGFHRRLLRESKLTPYPRAELEQAATDRRAVRP</sequence>
<dbReference type="EMBL" id="JXZB01000001">
    <property type="protein sequence ID" value="KIQ66197.1"/>
    <property type="molecule type" value="Genomic_DNA"/>
</dbReference>
<protein>
    <recommendedName>
        <fullName evidence="1">Serine-threonine/tyrosine-protein kinase catalytic domain-containing protein</fullName>
    </recommendedName>
</protein>
<dbReference type="SUPFAM" id="SSF56112">
    <property type="entry name" value="Protein kinase-like (PK-like)"/>
    <property type="match status" value="1"/>
</dbReference>
<evidence type="ECO:0000313" key="3">
    <source>
        <dbReference type="Proteomes" id="UP000032066"/>
    </source>
</evidence>
<dbReference type="Gene3D" id="1.10.510.10">
    <property type="entry name" value="Transferase(Phosphotransferase) domain 1"/>
    <property type="match status" value="1"/>
</dbReference>